<keyword evidence="2" id="KW-1185">Reference proteome</keyword>
<evidence type="ECO:0000313" key="1">
    <source>
        <dbReference type="EMBL" id="GBP35590.1"/>
    </source>
</evidence>
<name>A0A4C1VAM6_EUMVA</name>
<sequence length="215" mass="24736">MSLQKQARRLQVDVSLYIIYRYRKADTKQKLQAFRIDENKNHMKHETNPPGGRMRNVAYTSKELKVIGLLEKTTFKRDSSSTSVRDENRKQDQNRDQEHKWGRFIIQLKISGIACALASGSDLDLLIYWYRAGRGLLTIAVTNPFRCVASTARPPDCSYKHRHWQQKEIASQQTFSCTCVFRCVYATVAVHVLGRVFTSLCYHVRSEDAAACGKE</sequence>
<protein>
    <submittedName>
        <fullName evidence="1">Uncharacterized protein</fullName>
    </submittedName>
</protein>
<evidence type="ECO:0000313" key="2">
    <source>
        <dbReference type="Proteomes" id="UP000299102"/>
    </source>
</evidence>
<reference evidence="1 2" key="1">
    <citation type="journal article" date="2019" name="Commun. Biol.">
        <title>The bagworm genome reveals a unique fibroin gene that provides high tensile strength.</title>
        <authorList>
            <person name="Kono N."/>
            <person name="Nakamura H."/>
            <person name="Ohtoshi R."/>
            <person name="Tomita M."/>
            <person name="Numata K."/>
            <person name="Arakawa K."/>
        </authorList>
    </citation>
    <scope>NUCLEOTIDE SEQUENCE [LARGE SCALE GENOMIC DNA]</scope>
</reference>
<dbReference type="Proteomes" id="UP000299102">
    <property type="component" value="Unassembled WGS sequence"/>
</dbReference>
<proteinExistence type="predicted"/>
<dbReference type="EMBL" id="BGZK01000305">
    <property type="protein sequence ID" value="GBP35590.1"/>
    <property type="molecule type" value="Genomic_DNA"/>
</dbReference>
<comment type="caution">
    <text evidence="1">The sequence shown here is derived from an EMBL/GenBank/DDBJ whole genome shotgun (WGS) entry which is preliminary data.</text>
</comment>
<accession>A0A4C1VAM6</accession>
<organism evidence="1 2">
    <name type="scientific">Eumeta variegata</name>
    <name type="common">Bagworm moth</name>
    <name type="synonym">Eumeta japonica</name>
    <dbReference type="NCBI Taxonomy" id="151549"/>
    <lineage>
        <taxon>Eukaryota</taxon>
        <taxon>Metazoa</taxon>
        <taxon>Ecdysozoa</taxon>
        <taxon>Arthropoda</taxon>
        <taxon>Hexapoda</taxon>
        <taxon>Insecta</taxon>
        <taxon>Pterygota</taxon>
        <taxon>Neoptera</taxon>
        <taxon>Endopterygota</taxon>
        <taxon>Lepidoptera</taxon>
        <taxon>Glossata</taxon>
        <taxon>Ditrysia</taxon>
        <taxon>Tineoidea</taxon>
        <taxon>Psychidae</taxon>
        <taxon>Oiketicinae</taxon>
        <taxon>Eumeta</taxon>
    </lineage>
</organism>
<gene>
    <name evidence="1" type="ORF">EVAR_17452_1</name>
</gene>
<dbReference type="AlphaFoldDB" id="A0A4C1VAM6"/>